<dbReference type="STRING" id="1802596.A2Z11_01460"/>
<dbReference type="Pfam" id="PF13238">
    <property type="entry name" value="AAA_18"/>
    <property type="match status" value="1"/>
</dbReference>
<evidence type="ECO:0000313" key="3">
    <source>
        <dbReference type="Proteomes" id="UP000176389"/>
    </source>
</evidence>
<name>A0A1G1WGJ6_9BACT</name>
<dbReference type="Gene3D" id="3.40.50.300">
    <property type="entry name" value="P-loop containing nucleotide triphosphate hydrolases"/>
    <property type="match status" value="1"/>
</dbReference>
<comment type="caution">
    <text evidence="2">The sequence shown here is derived from an EMBL/GenBank/DDBJ whole genome shotgun (WGS) entry which is preliminary data.</text>
</comment>
<evidence type="ECO:0000256" key="1">
    <source>
        <dbReference type="SAM" id="Coils"/>
    </source>
</evidence>
<reference evidence="2 3" key="1">
    <citation type="journal article" date="2016" name="Nat. Commun.">
        <title>Thousands of microbial genomes shed light on interconnected biogeochemical processes in an aquifer system.</title>
        <authorList>
            <person name="Anantharaman K."/>
            <person name="Brown C.T."/>
            <person name="Hug L.A."/>
            <person name="Sharon I."/>
            <person name="Castelle C.J."/>
            <person name="Probst A.J."/>
            <person name="Thomas B.C."/>
            <person name="Singh A."/>
            <person name="Wilkins M.J."/>
            <person name="Karaoz U."/>
            <person name="Brodie E.L."/>
            <person name="Williams K.H."/>
            <person name="Hubbard S.S."/>
            <person name="Banfield J.F."/>
        </authorList>
    </citation>
    <scope>NUCLEOTIDE SEQUENCE [LARGE SCALE GENOMIC DNA]</scope>
</reference>
<gene>
    <name evidence="2" type="ORF">A2Z11_01460</name>
</gene>
<dbReference type="SUPFAM" id="SSF52540">
    <property type="entry name" value="P-loop containing nucleoside triphosphate hydrolases"/>
    <property type="match status" value="1"/>
</dbReference>
<evidence type="ECO:0008006" key="4">
    <source>
        <dbReference type="Google" id="ProtNLM"/>
    </source>
</evidence>
<dbReference type="InterPro" id="IPR027417">
    <property type="entry name" value="P-loop_NTPase"/>
</dbReference>
<evidence type="ECO:0000313" key="2">
    <source>
        <dbReference type="EMBL" id="OGY26833.1"/>
    </source>
</evidence>
<keyword evidence="1" id="KW-0175">Coiled coil</keyword>
<feature type="coiled-coil region" evidence="1">
    <location>
        <begin position="120"/>
        <end position="147"/>
    </location>
</feature>
<protein>
    <recommendedName>
        <fullName evidence="4">(d)CMP kinase</fullName>
    </recommendedName>
</protein>
<organism evidence="2 3">
    <name type="scientific">Candidatus Woykebacteria bacterium RBG_16_43_9</name>
    <dbReference type="NCBI Taxonomy" id="1802596"/>
    <lineage>
        <taxon>Bacteria</taxon>
        <taxon>Candidatus Woykeibacteriota</taxon>
    </lineage>
</organism>
<sequence length="180" mass="21008">MTKINQTPYKNIVVCGDIGTGTTTLSGGLSSKIGWKLIIAGDFFRRYHKKHDIPLWDKSKIPDEVERKVDREILEKMKNEEHIVFDSHYGGWFARDLNNVFRILLICDRDVATQRILEREHTHKETAKEIEERRRQLRAKFKKLYSNDNYEDPKYFHLIINTTTANANQTLSTALNAITS</sequence>
<dbReference type="Proteomes" id="UP000176389">
    <property type="component" value="Unassembled WGS sequence"/>
</dbReference>
<dbReference type="EMBL" id="MHCS01000009">
    <property type="protein sequence ID" value="OGY26833.1"/>
    <property type="molecule type" value="Genomic_DNA"/>
</dbReference>
<proteinExistence type="predicted"/>
<dbReference type="AlphaFoldDB" id="A0A1G1WGJ6"/>
<accession>A0A1G1WGJ6</accession>